<evidence type="ECO:0000313" key="5">
    <source>
        <dbReference type="Proteomes" id="UP000483035"/>
    </source>
</evidence>
<feature type="region of interest" description="Disordered" evidence="1">
    <location>
        <begin position="224"/>
        <end position="249"/>
    </location>
</feature>
<protein>
    <submittedName>
        <fullName evidence="4">DUF1311 domain-containing protein</fullName>
    </submittedName>
</protein>
<comment type="caution">
    <text evidence="4">The sequence shown here is derived from an EMBL/GenBank/DDBJ whole genome shotgun (WGS) entry which is preliminary data.</text>
</comment>
<dbReference type="Proteomes" id="UP000483035">
    <property type="component" value="Unassembled WGS sequence"/>
</dbReference>
<evidence type="ECO:0000256" key="2">
    <source>
        <dbReference type="SAM" id="SignalP"/>
    </source>
</evidence>
<dbReference type="InterPro" id="IPR009739">
    <property type="entry name" value="LprI-like_N"/>
</dbReference>
<evidence type="ECO:0000256" key="1">
    <source>
        <dbReference type="SAM" id="MobiDB-lite"/>
    </source>
</evidence>
<feature type="domain" description="Lysozyme inhibitor LprI-like N-terminal" evidence="3">
    <location>
        <begin position="34"/>
        <end position="93"/>
    </location>
</feature>
<feature type="chain" id="PRO_5026677918" evidence="2">
    <location>
        <begin position="32"/>
        <end position="281"/>
    </location>
</feature>
<sequence>MFSIRLPTLPRFAMTALIAGFGVGLAAPAWAIDCSKASDPIDKRICGNAGLKAADAAMGKAYSALIKTAPDADVRSMLVNSQRRWIAARNEGLNTNSEGAPLPVGELRKAIDERTKRLDDRSGKGLVAQAEAQRRFLAKYTGGAFSGFDTSCEFIPNDRDQTSFSYQCFGAMHVQNKARLCSANTEWATWSLSEDYGVSAIEGDTAKLTAVCNDQSGNICGKDKDAGAESAWSRNPEKDGQFPSAKTGLPKLDVEGIWPLEESDATWFDQCLTSPSYPPAQ</sequence>
<proteinExistence type="predicted"/>
<gene>
    <name evidence="4" type="ORF">GR212_22620</name>
</gene>
<evidence type="ECO:0000259" key="3">
    <source>
        <dbReference type="Pfam" id="PF07007"/>
    </source>
</evidence>
<keyword evidence="2" id="KW-0732">Signal</keyword>
<dbReference type="EMBL" id="WUEY01000011">
    <property type="protein sequence ID" value="NEI72385.1"/>
    <property type="molecule type" value="Genomic_DNA"/>
</dbReference>
<dbReference type="AlphaFoldDB" id="A0A6L9U8V9"/>
<dbReference type="Pfam" id="PF07007">
    <property type="entry name" value="LprI"/>
    <property type="match status" value="1"/>
</dbReference>
<accession>A0A6L9U8V9</accession>
<organism evidence="4 5">
    <name type="scientific">Rhizobium lusitanum</name>
    <dbReference type="NCBI Taxonomy" id="293958"/>
    <lineage>
        <taxon>Bacteria</taxon>
        <taxon>Pseudomonadati</taxon>
        <taxon>Pseudomonadota</taxon>
        <taxon>Alphaproteobacteria</taxon>
        <taxon>Hyphomicrobiales</taxon>
        <taxon>Rhizobiaceae</taxon>
        <taxon>Rhizobium/Agrobacterium group</taxon>
        <taxon>Rhizobium</taxon>
    </lineage>
</organism>
<evidence type="ECO:0000313" key="4">
    <source>
        <dbReference type="EMBL" id="NEI72385.1"/>
    </source>
</evidence>
<dbReference type="Gene3D" id="1.20.1270.180">
    <property type="match status" value="1"/>
</dbReference>
<dbReference type="RefSeq" id="WP_163989635.1">
    <property type="nucleotide sequence ID" value="NZ_WUEY01000011.1"/>
</dbReference>
<reference evidence="4 5" key="1">
    <citation type="submission" date="2019-12" db="EMBL/GenBank/DDBJ databases">
        <title>Rhizobium genotypes associated with high levels of biological nitrogen fixation by grain legumes in a temperate-maritime cropping system.</title>
        <authorList>
            <person name="Maluk M."/>
            <person name="Francesc Ferrando Molina F."/>
            <person name="Lopez Del Egido L."/>
            <person name="Lafos M."/>
            <person name="Langarica-Fuentes A."/>
            <person name="Gebre Yohannes G."/>
            <person name="Young M.W."/>
            <person name="Martin P."/>
            <person name="Gantlett R."/>
            <person name="Kenicer G."/>
            <person name="Hawes C."/>
            <person name="Begg G.S."/>
            <person name="Quilliam R.S."/>
            <person name="Squire G.R."/>
            <person name="Poole P.S."/>
            <person name="Young P.W."/>
            <person name="Iannetta P.M."/>
            <person name="James E.K."/>
        </authorList>
    </citation>
    <scope>NUCLEOTIDE SEQUENCE [LARGE SCALE GENOMIC DNA]</scope>
    <source>
        <strain evidence="4 5">JHI1118</strain>
    </source>
</reference>
<feature type="signal peptide" evidence="2">
    <location>
        <begin position="1"/>
        <end position="31"/>
    </location>
</feature>
<name>A0A6L9U8V9_9HYPH</name>